<proteinExistence type="predicted"/>
<dbReference type="AlphaFoldDB" id="A0A843WLG4"/>
<evidence type="ECO:0000313" key="2">
    <source>
        <dbReference type="EMBL" id="MQM08567.1"/>
    </source>
</evidence>
<gene>
    <name evidence="2" type="ORF">Taro_041424</name>
</gene>
<organism evidence="2 3">
    <name type="scientific">Colocasia esculenta</name>
    <name type="common">Wild taro</name>
    <name type="synonym">Arum esculentum</name>
    <dbReference type="NCBI Taxonomy" id="4460"/>
    <lineage>
        <taxon>Eukaryota</taxon>
        <taxon>Viridiplantae</taxon>
        <taxon>Streptophyta</taxon>
        <taxon>Embryophyta</taxon>
        <taxon>Tracheophyta</taxon>
        <taxon>Spermatophyta</taxon>
        <taxon>Magnoliopsida</taxon>
        <taxon>Liliopsida</taxon>
        <taxon>Araceae</taxon>
        <taxon>Aroideae</taxon>
        <taxon>Colocasieae</taxon>
        <taxon>Colocasia</taxon>
    </lineage>
</organism>
<protein>
    <submittedName>
        <fullName evidence="2">Uncharacterized protein</fullName>
    </submittedName>
</protein>
<evidence type="ECO:0000313" key="3">
    <source>
        <dbReference type="Proteomes" id="UP000652761"/>
    </source>
</evidence>
<feature type="region of interest" description="Disordered" evidence="1">
    <location>
        <begin position="279"/>
        <end position="367"/>
    </location>
</feature>
<sequence length="456" mass="50080">MEMGEGTTVMMEMGEGARVRVDKEVAAVVGWYSQRSSAMVTIAPKMSIMAPQCSTIEGRSFYQPESSDTSYSSGYSGYAMIGYPASYFYPPPSIPVQIYAPLEDVKMASLRVVHPYCEMWDHYVREFRTRYNTTMSRVSLSLVATQITTCRPVAFWCECDATPCRILVAIGWLSPSCLVFPVGCGRSRVVTRTSNCERNNALVVTQLATVSLSPSNLSRDRLGVTFRQRVTGDLFGVSFLYDSVFLSPVLFLAQFYTSRSPSARHLWLVRLHNSTLRGGLRRRGRMSSSGSIWGSGENVPSSKLRSGRDPFVASSSPSHIMSSSDRQPLETVNQSRAASPAQEVEEVEFSGSVETEEANATTKKSKAREEKVLQEAKNACQAAEDALHRLKEGCDQEIELVWDAIVKAFLKSNFTEPPKMPIMEGGGVATVVKPTGETLAATQGTEEEVVVVVGQA</sequence>
<feature type="compositionally biased region" description="Low complexity" evidence="1">
    <location>
        <begin position="286"/>
        <end position="296"/>
    </location>
</feature>
<keyword evidence="3" id="KW-1185">Reference proteome</keyword>
<dbReference type="Proteomes" id="UP000652761">
    <property type="component" value="Unassembled WGS sequence"/>
</dbReference>
<dbReference type="EMBL" id="NMUH01004150">
    <property type="protein sequence ID" value="MQM08567.1"/>
    <property type="molecule type" value="Genomic_DNA"/>
</dbReference>
<name>A0A843WLG4_COLES</name>
<evidence type="ECO:0000256" key="1">
    <source>
        <dbReference type="SAM" id="MobiDB-lite"/>
    </source>
</evidence>
<reference evidence="2" key="1">
    <citation type="submission" date="2017-07" db="EMBL/GenBank/DDBJ databases">
        <title>Taro Niue Genome Assembly and Annotation.</title>
        <authorList>
            <person name="Atibalentja N."/>
            <person name="Keating K."/>
            <person name="Fields C.J."/>
        </authorList>
    </citation>
    <scope>NUCLEOTIDE SEQUENCE</scope>
    <source>
        <strain evidence="2">Niue_2</strain>
        <tissue evidence="2">Leaf</tissue>
    </source>
</reference>
<accession>A0A843WLG4</accession>
<comment type="caution">
    <text evidence="2">The sequence shown here is derived from an EMBL/GenBank/DDBJ whole genome shotgun (WGS) entry which is preliminary data.</text>
</comment>
<feature type="compositionally biased region" description="Low complexity" evidence="1">
    <location>
        <begin position="314"/>
        <end position="324"/>
    </location>
</feature>